<keyword evidence="4" id="KW-1185">Reference proteome</keyword>
<protein>
    <submittedName>
        <fullName evidence="3">Uncharacterized protein</fullName>
    </submittedName>
</protein>
<sequence length="142" mass="15041">MDVQIVLAGAADPDELVELNDWLAGDPELRGRVTPRHAPPRPGTLGPLIELLLVAIGPGSTAAALGASLVTWIRGRRGQVSVIVTRPDGTTITLDAKRVRDLDTAALSAELNRIVTLLAEAERRAGTEEEPPPDDPEPPAHD</sequence>
<evidence type="ECO:0000313" key="3">
    <source>
        <dbReference type="EMBL" id="GIF22022.1"/>
    </source>
</evidence>
<reference evidence="3" key="1">
    <citation type="submission" date="2021-01" db="EMBL/GenBank/DDBJ databases">
        <title>Whole genome shotgun sequence of Actinoplanes tereljensis NBRC 105297.</title>
        <authorList>
            <person name="Komaki H."/>
            <person name="Tamura T."/>
        </authorList>
    </citation>
    <scope>NUCLEOTIDE SEQUENCE</scope>
    <source>
        <strain evidence="3">NBRC 105297</strain>
    </source>
</reference>
<evidence type="ECO:0000256" key="2">
    <source>
        <dbReference type="SAM" id="Phobius"/>
    </source>
</evidence>
<keyword evidence="2" id="KW-1133">Transmembrane helix</keyword>
<dbReference type="AlphaFoldDB" id="A0A919NQK1"/>
<dbReference type="Proteomes" id="UP000623608">
    <property type="component" value="Unassembled WGS sequence"/>
</dbReference>
<evidence type="ECO:0000313" key="4">
    <source>
        <dbReference type="Proteomes" id="UP000623608"/>
    </source>
</evidence>
<feature type="transmembrane region" description="Helical" evidence="2">
    <location>
        <begin position="51"/>
        <end position="73"/>
    </location>
</feature>
<proteinExistence type="predicted"/>
<keyword evidence="2" id="KW-0812">Transmembrane</keyword>
<dbReference type="InterPro" id="IPR045428">
    <property type="entry name" value="EACC1"/>
</dbReference>
<evidence type="ECO:0000256" key="1">
    <source>
        <dbReference type="SAM" id="MobiDB-lite"/>
    </source>
</evidence>
<dbReference type="EMBL" id="BOMY01000033">
    <property type="protein sequence ID" value="GIF22022.1"/>
    <property type="molecule type" value="Genomic_DNA"/>
</dbReference>
<gene>
    <name evidence="3" type="ORF">Ate02nite_47520</name>
</gene>
<keyword evidence="2" id="KW-0472">Membrane</keyword>
<accession>A0A919NQK1</accession>
<feature type="region of interest" description="Disordered" evidence="1">
    <location>
        <begin position="120"/>
        <end position="142"/>
    </location>
</feature>
<dbReference type="RefSeq" id="WP_203809146.1">
    <property type="nucleotide sequence ID" value="NZ_BOMY01000033.1"/>
</dbReference>
<name>A0A919NQK1_9ACTN</name>
<dbReference type="Pfam" id="PF19953">
    <property type="entry name" value="EACC1"/>
    <property type="match status" value="1"/>
</dbReference>
<organism evidence="3 4">
    <name type="scientific">Paractinoplanes tereljensis</name>
    <dbReference type="NCBI Taxonomy" id="571912"/>
    <lineage>
        <taxon>Bacteria</taxon>
        <taxon>Bacillati</taxon>
        <taxon>Actinomycetota</taxon>
        <taxon>Actinomycetes</taxon>
        <taxon>Micromonosporales</taxon>
        <taxon>Micromonosporaceae</taxon>
        <taxon>Paractinoplanes</taxon>
    </lineage>
</organism>
<comment type="caution">
    <text evidence="3">The sequence shown here is derived from an EMBL/GenBank/DDBJ whole genome shotgun (WGS) entry which is preliminary data.</text>
</comment>
<feature type="compositionally biased region" description="Acidic residues" evidence="1">
    <location>
        <begin position="128"/>
        <end position="142"/>
    </location>
</feature>